<dbReference type="CDD" id="cd05930">
    <property type="entry name" value="A_NRPS"/>
    <property type="match status" value="1"/>
</dbReference>
<dbReference type="InterPro" id="IPR010071">
    <property type="entry name" value="AA_adenyl_dom"/>
</dbReference>
<dbReference type="Gene3D" id="1.10.1200.10">
    <property type="entry name" value="ACP-like"/>
    <property type="match status" value="2"/>
</dbReference>
<reference evidence="6 7" key="1">
    <citation type="submission" date="2018-06" db="EMBL/GenBank/DDBJ databases">
        <title>Genomic Encyclopedia of Archaeal and Bacterial Type Strains, Phase II (KMG-II): from individual species to whole genera.</title>
        <authorList>
            <person name="Goeker M."/>
        </authorList>
    </citation>
    <scope>NUCLEOTIDE SEQUENCE [LARGE SCALE GENOMIC DNA]</scope>
    <source>
        <strain evidence="6 7">ATCC BAA-1881</strain>
    </source>
</reference>
<feature type="domain" description="Carrier" evidence="5">
    <location>
        <begin position="2890"/>
        <end position="2965"/>
    </location>
</feature>
<protein>
    <submittedName>
        <fullName evidence="6">Amino acid adenylation domain-containing protein</fullName>
    </submittedName>
</protein>
<dbReference type="Pfam" id="PF00550">
    <property type="entry name" value="PP-binding"/>
    <property type="match status" value="2"/>
</dbReference>
<dbReference type="InterPro" id="IPR000873">
    <property type="entry name" value="AMP-dep_synth/lig_dom"/>
</dbReference>
<dbReference type="Pfam" id="PF08242">
    <property type="entry name" value="Methyltransf_12"/>
    <property type="match status" value="2"/>
</dbReference>
<dbReference type="GO" id="GO:0008610">
    <property type="term" value="P:lipid biosynthetic process"/>
    <property type="evidence" value="ECO:0007669"/>
    <property type="project" value="UniProtKB-ARBA"/>
</dbReference>
<organism evidence="6 7">
    <name type="scientific">Thermosporothrix hazakensis</name>
    <dbReference type="NCBI Taxonomy" id="644383"/>
    <lineage>
        <taxon>Bacteria</taxon>
        <taxon>Bacillati</taxon>
        <taxon>Chloroflexota</taxon>
        <taxon>Ktedonobacteria</taxon>
        <taxon>Ktedonobacterales</taxon>
        <taxon>Thermosporotrichaceae</taxon>
        <taxon>Thermosporothrix</taxon>
    </lineage>
</organism>
<evidence type="ECO:0000256" key="2">
    <source>
        <dbReference type="ARBA" id="ARBA00022450"/>
    </source>
</evidence>
<dbReference type="PROSITE" id="PS50075">
    <property type="entry name" value="CARRIER"/>
    <property type="match status" value="2"/>
</dbReference>
<dbReference type="CDD" id="cd02440">
    <property type="entry name" value="AdoMet_MTases"/>
    <property type="match status" value="2"/>
</dbReference>
<dbReference type="PANTHER" id="PTHR45527">
    <property type="entry name" value="NONRIBOSOMAL PEPTIDE SYNTHETASE"/>
    <property type="match status" value="1"/>
</dbReference>
<dbReference type="SUPFAM" id="SSF52777">
    <property type="entry name" value="CoA-dependent acyltransferases"/>
    <property type="match status" value="4"/>
</dbReference>
<evidence type="ECO:0000259" key="5">
    <source>
        <dbReference type="PROSITE" id="PS50075"/>
    </source>
</evidence>
<dbReference type="Gene3D" id="2.30.38.10">
    <property type="entry name" value="Luciferase, Domain 3"/>
    <property type="match status" value="2"/>
</dbReference>
<dbReference type="InterPro" id="IPR020806">
    <property type="entry name" value="PKS_PP-bd"/>
</dbReference>
<evidence type="ECO:0000313" key="6">
    <source>
        <dbReference type="EMBL" id="PZW26078.1"/>
    </source>
</evidence>
<dbReference type="FunFam" id="3.40.50.12780:FF:000012">
    <property type="entry name" value="Non-ribosomal peptide synthetase"/>
    <property type="match status" value="2"/>
</dbReference>
<gene>
    <name evidence="6" type="ORF">EI42_04037</name>
</gene>
<dbReference type="InterPro" id="IPR036736">
    <property type="entry name" value="ACP-like_sf"/>
</dbReference>
<dbReference type="InterPro" id="IPR013217">
    <property type="entry name" value="Methyltransf_12"/>
</dbReference>
<dbReference type="OrthoDB" id="134488at2"/>
<dbReference type="InterPro" id="IPR001242">
    <property type="entry name" value="Condensation_dom"/>
</dbReference>
<dbReference type="InterPro" id="IPR029063">
    <property type="entry name" value="SAM-dependent_MTases_sf"/>
</dbReference>
<dbReference type="EMBL" id="QKUF01000016">
    <property type="protein sequence ID" value="PZW26078.1"/>
    <property type="molecule type" value="Genomic_DNA"/>
</dbReference>
<dbReference type="FunFam" id="2.30.38.10:FF:000001">
    <property type="entry name" value="Non-ribosomal peptide synthetase PvdI"/>
    <property type="match status" value="2"/>
</dbReference>
<keyword evidence="2" id="KW-0596">Phosphopantetheine</keyword>
<dbReference type="FunFam" id="1.10.1200.10:FF:000005">
    <property type="entry name" value="Nonribosomal peptide synthetase 1"/>
    <property type="match status" value="2"/>
</dbReference>
<dbReference type="CDD" id="cd19531">
    <property type="entry name" value="LCL_NRPS-like"/>
    <property type="match status" value="2"/>
</dbReference>
<dbReference type="Gene3D" id="3.40.50.980">
    <property type="match status" value="4"/>
</dbReference>
<dbReference type="InterPro" id="IPR009081">
    <property type="entry name" value="PP-bd_ACP"/>
</dbReference>
<dbReference type="InterPro" id="IPR045851">
    <property type="entry name" value="AMP-bd_C_sf"/>
</dbReference>
<keyword evidence="7" id="KW-1185">Reference proteome</keyword>
<evidence type="ECO:0000313" key="7">
    <source>
        <dbReference type="Proteomes" id="UP000248806"/>
    </source>
</evidence>
<proteinExistence type="predicted"/>
<name>A0A326U2T8_THEHA</name>
<feature type="domain" description="Carrier" evidence="5">
    <location>
        <begin position="1417"/>
        <end position="1492"/>
    </location>
</feature>
<dbReference type="FunFam" id="3.30.559.10:FF:000012">
    <property type="entry name" value="Non-ribosomal peptide synthetase"/>
    <property type="match status" value="2"/>
</dbReference>
<dbReference type="GO" id="GO:0043041">
    <property type="term" value="P:amino acid activation for nonribosomal peptide biosynthetic process"/>
    <property type="evidence" value="ECO:0007669"/>
    <property type="project" value="TreeGrafter"/>
</dbReference>
<dbReference type="SUPFAM" id="SSF56801">
    <property type="entry name" value="Acetyl-CoA synthetase-like"/>
    <property type="match status" value="2"/>
</dbReference>
<dbReference type="NCBIfam" id="TIGR01733">
    <property type="entry name" value="AA-adenyl-dom"/>
    <property type="match status" value="2"/>
</dbReference>
<dbReference type="Gene3D" id="3.30.300.30">
    <property type="match status" value="4"/>
</dbReference>
<sequence length="3013" mass="344138">MAHEQQNFIEMLSGEEQRQLLVKLLQEQQQGVQSFELSFAQQRLWFIHQLLPQSPAYNVPMGIRLCGALDRARLQKSLDLIIERHATLRTRFIEENGQPRQLLQPAESLELHYEDFSETEGLSSALVQKRILQEVHRPFDLQQGPLLRGSLYRFGEEEHFLLLTMHHIISDGWSLRVIEKELGTLYEALGRQEEPLPLQKLPIQYVDFAYWQRQQLQEEALTEHLAYWREQLQDLQPLSLPTDYPRPALPGYQGKRVRIQIPLHLTQQLEALGQREEATLFMSLLTVFQILLSRYTGQLDIAVGSPIANRTRQEIEGLVGFFVNSLVLRTKLDEQASFLDLLRLVRDITLDAYAHQDLPFERLVEELQPERALNRNPLFQIVFALQSTQMETIQLTDLRLEPLVIDNEVTRFDLEFHIGRTAHGLEGVFIYNTDLFAEATIERMVHHYTNLLEEIVQHPQQPLQHMRMLSDSEYQQLIFQWSQSASTGDAWQSVIEQIETQAVQRPDALAVEQGTLRLTYHELNKQANQLAHFLRAAGITTESRIGVLLERTPGLLVALTGILKAGGAYIPLDPEAPEARNRQLLQEAEPDLLLTQQHISCRYLEQSDTHIVVLDSQETQAALAQMPVDNLCLSLEPETIAYTIYTSGSTGKPNGVQISHGSLFNLVCWHCRSFAVTSDDRTTLLAGLGFDASVWELWPYLCRGASFHLPPDNDTRLDPSTLQRWLQQQHISICFVPTPLAEQILQLPWEPNTALRLMLTGGDRLHSISLAQIPFTLVNNYGPTENTVVTTSTPVSPAEIEREILPPIGRPIDNVRIYILDSELRPVPVGVIGELYCSGKGLARGYLHRPDLTAEKFLPDPFSTEPGARMYRTGDLVRYRSDGQIEFRGRHDFQVKIRGFRIELGEIEATLRLQPGVRECSVQAYEGPGNEKRLIAYVVPEKVAGDAQQHLYQQELVEQWQDLYDETYLQKLPEQENDFNIIGWNSSYTGEPLPAEEMREWRDSTLQQLRNLHPSRVLEIGCGTGLLLLQLAGECERYVGTDFSRVSLQQVSALVQERHWSHVSLLQRRADEEIGLNDERFDLVILNSVIQYFPDVEYLLQVLKQAVQRLSPGGVLFIGDVRDLRLLEVFRAEVRLLNADASATIGELLQQVQRDVRQEEEFLLHPQFFECLPAYLSRIHEVTIRVKKGKAHNELTKYRYDVLLRLDQQEEIPPEREELSWQSDWTPEQLRSRLQQASAPLLVVKNVPNGHVQQPLQQWHRLNEAETSLTVGEFRAQVSKADTIDPEVFRSLAHDLSYVCDIRHTGVADTLELLFAKENTPEAVALLSGKGSRTGTRSAEFPLNWSRFANNPLRRKQEALLEQQIRAFLSERLPEYMRPTSIMQIDTLPLTAHGKVDRKRLPVPTDYPANTQGIWVSPRTELETRLAQIWAEVLGVRRLSIKDNFFELGGHSLLGTQLMTRIRSNLQLELPLKLLFEAPTVEAMAARLEQYTQEHYEAIPILNERERPLQLSFAQQRLWFLDQLAPGNPFYNVPIALKLTGPLHHTALEQSIREILRRHESLRTVFRVYQGEPHQVILSPDTLPEQLLPLIDLTSFSPEEQAERSRQLAIEEAQRHIDLARDLMLRAVLLRLAPESHILLLTLHHIAADGWSMQVLSRELSACYTAFLKGETPSLPPLPVQYADFALWQRQRLTEDELEKHLAYWTKQLEKLPFFEIPTDFPRSRTESFRGAQMHFSIPASLVARLQTLSQKEGVTLFMTLLTAFQTLLMRHSRQQDIVVGSPIANRRQVELEQLIGFFVNTLVLRVDLSGNPSFLEALHRVREVTLGAYEHQDLPFERLVEELQPERNLAYNPLCQILFQLVNTASTSVSLPGIIVESIWEDNKTAKFDVQLSCVHQGEDLFCIWEYNTDLFHADTIERLTKHFLRLLTEIVANPQQRIQKIALLEEDELQQLLVTWNRTRLDYPQDQCIHQFFERQAEQTPEALALAYEGHNIPYQVLQQRTNQLAHYLQRQGVQSESPVGICFDRSPELIIAMLAILKAGGAYIPLDPAYPPERLAFMIQDAGISILLTHSRLVGLFAQSQLPSVLTLDTLDATLAEESVQPPSTDVQPDSLAYIIYTSGSTGAPKGVMISHRSLLNLVRWHQHAFQVTCHDRATLVAGVAFDASTWEIWPYLLAGASLHIPPQDLPKDAIRLQRWLIEHSITISFLPTLLAEAILPLSWPSDSALRLLLTGGDKLNHYPAPSLPFLLMNNYGPTENAVVTTSGRVLPEEANAGAPHIGRPISNTRVYVLDEELQPVPPGAPGELFIGGQSLARGYFHHPDLTAERFIPDPFSNKPGERLYSTGDLVRYRADGNIEFLGRRDFQVKLRGFRIELEEIEAVLRQHEGVQEAAVVLPGKTAEEKRLVACVVPRQEMLSSSTGMAGEHVSSWQHFYEELYHVREELADPTFNRIGWISNYTGLPFSEEEMRSWLEDTIHEIRRLQPRRILEIGCGTGMLLFKLAPACEVYYGSDFSAQSLAYIEQTLKELDTPLPQVHLWQRYADDFRNWENDFFDVIILNSVVQYFPDVHYLLRVLHGAIERLAPGGAIFLGDVRSLPLLEMFQLAVQLEQAPDSITKEQLQQRVMHDRHLEEELVIDPALFVALAQQHPRLKQAHIFPKRGPQHNELTQFRYQVVLYADQPAKEPPLSCPWLAWETGMLAHLHTLLTEQRPTVIGIEHIPNARLDHLLAAQQWLEAPNKTSTLETWRQMPVQAQGIELQELEEIAKATGYAAFFSWARQEERGCYDALFVRRDQAISEQTILAAFPRPSLQANWHDYANQPLEKKTERHLLTRLRSYLQKRLPEYMVPARIMFLDALPLTPNGKLDRNALTELASLDTSATKEKQQAAPRTPVEQTLADIWCQVLKLERIGIHENFFELGGHSLLATQVVSRINNVFQMELPLRALFETPTIAEMAQYVTGHQQTTAPQNTLQGEDTFSSEDADQLLEQLDELPEDALDELLNTLLHNDEK</sequence>
<dbReference type="InterPro" id="IPR006162">
    <property type="entry name" value="Ppantetheine_attach_site"/>
</dbReference>
<dbReference type="InterPro" id="IPR023213">
    <property type="entry name" value="CAT-like_dom_sf"/>
</dbReference>
<dbReference type="Pfam" id="PF00668">
    <property type="entry name" value="Condensation"/>
    <property type="match status" value="2"/>
</dbReference>
<dbReference type="Proteomes" id="UP000248806">
    <property type="component" value="Unassembled WGS sequence"/>
</dbReference>
<dbReference type="GO" id="GO:0003824">
    <property type="term" value="F:catalytic activity"/>
    <property type="evidence" value="ECO:0007669"/>
    <property type="project" value="InterPro"/>
</dbReference>
<dbReference type="Gene3D" id="3.30.559.10">
    <property type="entry name" value="Chloramphenicol acetyltransferase-like domain"/>
    <property type="match status" value="2"/>
</dbReference>
<dbReference type="Gene3D" id="3.40.50.150">
    <property type="entry name" value="Vaccinia Virus protein VP39"/>
    <property type="match status" value="2"/>
</dbReference>
<evidence type="ECO:0000256" key="4">
    <source>
        <dbReference type="ARBA" id="ARBA00022737"/>
    </source>
</evidence>
<dbReference type="PROSITE" id="PS00012">
    <property type="entry name" value="PHOSPHOPANTETHEINE"/>
    <property type="match status" value="1"/>
</dbReference>
<keyword evidence="4" id="KW-0677">Repeat</keyword>
<keyword evidence="3" id="KW-0597">Phosphoprotein</keyword>
<comment type="cofactor">
    <cofactor evidence="1">
        <name>pantetheine 4'-phosphate</name>
        <dbReference type="ChEBI" id="CHEBI:47942"/>
    </cofactor>
</comment>
<comment type="caution">
    <text evidence="6">The sequence shown here is derived from an EMBL/GenBank/DDBJ whole genome shotgun (WGS) entry which is preliminary data.</text>
</comment>
<dbReference type="PROSITE" id="PS00455">
    <property type="entry name" value="AMP_BINDING"/>
    <property type="match status" value="1"/>
</dbReference>
<dbReference type="InterPro" id="IPR020845">
    <property type="entry name" value="AMP-binding_CS"/>
</dbReference>
<dbReference type="SMART" id="SM00823">
    <property type="entry name" value="PKS_PP"/>
    <property type="match status" value="2"/>
</dbReference>
<dbReference type="Gene3D" id="3.30.559.30">
    <property type="entry name" value="Nonribosomal peptide synthetase, condensation domain"/>
    <property type="match status" value="2"/>
</dbReference>
<dbReference type="RefSeq" id="WP_111324375.1">
    <property type="nucleotide sequence ID" value="NZ_BIFX01000003.1"/>
</dbReference>
<dbReference type="GO" id="GO:0031177">
    <property type="term" value="F:phosphopantetheine binding"/>
    <property type="evidence" value="ECO:0007669"/>
    <property type="project" value="InterPro"/>
</dbReference>
<dbReference type="Pfam" id="PF00501">
    <property type="entry name" value="AMP-binding"/>
    <property type="match status" value="2"/>
</dbReference>
<dbReference type="GO" id="GO:0009403">
    <property type="term" value="P:toxin biosynthetic process"/>
    <property type="evidence" value="ECO:0007669"/>
    <property type="project" value="UniProtKB-ARBA"/>
</dbReference>
<evidence type="ECO:0000256" key="1">
    <source>
        <dbReference type="ARBA" id="ARBA00001957"/>
    </source>
</evidence>
<dbReference type="SUPFAM" id="SSF47336">
    <property type="entry name" value="ACP-like"/>
    <property type="match status" value="2"/>
</dbReference>
<dbReference type="GO" id="GO:0005829">
    <property type="term" value="C:cytosol"/>
    <property type="evidence" value="ECO:0007669"/>
    <property type="project" value="TreeGrafter"/>
</dbReference>
<accession>A0A326U2T8</accession>
<dbReference type="SUPFAM" id="SSF53335">
    <property type="entry name" value="S-adenosyl-L-methionine-dependent methyltransferases"/>
    <property type="match status" value="2"/>
</dbReference>
<dbReference type="PANTHER" id="PTHR45527:SF1">
    <property type="entry name" value="FATTY ACID SYNTHASE"/>
    <property type="match status" value="1"/>
</dbReference>
<dbReference type="FunFam" id="3.40.50.980:FF:000001">
    <property type="entry name" value="Non-ribosomal peptide synthetase"/>
    <property type="match status" value="2"/>
</dbReference>
<evidence type="ECO:0000256" key="3">
    <source>
        <dbReference type="ARBA" id="ARBA00022553"/>
    </source>
</evidence>
<dbReference type="NCBIfam" id="NF003417">
    <property type="entry name" value="PRK04813.1"/>
    <property type="match status" value="4"/>
</dbReference>